<feature type="transmembrane region" description="Helical" evidence="2">
    <location>
        <begin position="254"/>
        <end position="272"/>
    </location>
</feature>
<evidence type="ECO:0000256" key="3">
    <source>
        <dbReference type="SAM" id="SignalP"/>
    </source>
</evidence>
<evidence type="ECO:0000313" key="6">
    <source>
        <dbReference type="EMBL" id="OHA26761.1"/>
    </source>
</evidence>
<feature type="domain" description="Predicted membrane protein YciQ-like C-terminal" evidence="5">
    <location>
        <begin position="287"/>
        <end position="586"/>
    </location>
</feature>
<dbReference type="Pfam" id="PF20990">
    <property type="entry name" value="DUF2207_C"/>
    <property type="match status" value="1"/>
</dbReference>
<evidence type="ECO:0000313" key="7">
    <source>
        <dbReference type="Proteomes" id="UP000177565"/>
    </source>
</evidence>
<dbReference type="InterPro" id="IPR018702">
    <property type="entry name" value="DUF2207"/>
</dbReference>
<feature type="transmembrane region" description="Helical" evidence="2">
    <location>
        <begin position="482"/>
        <end position="505"/>
    </location>
</feature>
<evidence type="ECO:0000259" key="4">
    <source>
        <dbReference type="Pfam" id="PF09972"/>
    </source>
</evidence>
<keyword evidence="3" id="KW-0732">Signal</keyword>
<dbReference type="AlphaFoldDB" id="A0A1G2MUX5"/>
<name>A0A1G2MUX5_9BACT</name>
<reference evidence="6 7" key="1">
    <citation type="journal article" date="2016" name="Nat. Commun.">
        <title>Thousands of microbial genomes shed light on interconnected biogeochemical processes in an aquifer system.</title>
        <authorList>
            <person name="Anantharaman K."/>
            <person name="Brown C.T."/>
            <person name="Hug L.A."/>
            <person name="Sharon I."/>
            <person name="Castelle C.J."/>
            <person name="Probst A.J."/>
            <person name="Thomas B.C."/>
            <person name="Singh A."/>
            <person name="Wilkins M.J."/>
            <person name="Karaoz U."/>
            <person name="Brodie E.L."/>
            <person name="Williams K.H."/>
            <person name="Hubbard S.S."/>
            <person name="Banfield J.F."/>
        </authorList>
    </citation>
    <scope>NUCLEOTIDE SEQUENCE [LARGE SCALE GENOMIC DNA]</scope>
</reference>
<gene>
    <name evidence="6" type="ORF">A3C06_01285</name>
</gene>
<keyword evidence="2" id="KW-0472">Membrane</keyword>
<proteinExistence type="predicted"/>
<evidence type="ECO:0008006" key="8">
    <source>
        <dbReference type="Google" id="ProtNLM"/>
    </source>
</evidence>
<evidence type="ECO:0000256" key="1">
    <source>
        <dbReference type="SAM" id="MobiDB-lite"/>
    </source>
</evidence>
<dbReference type="Proteomes" id="UP000177565">
    <property type="component" value="Unassembled WGS sequence"/>
</dbReference>
<keyword evidence="2" id="KW-0812">Transmembrane</keyword>
<feature type="transmembrane region" description="Helical" evidence="2">
    <location>
        <begin position="338"/>
        <end position="360"/>
    </location>
</feature>
<accession>A0A1G2MUX5</accession>
<sequence>MKPTRKYFYRLSSVLALFLLSVSFIPSVNAQTRQYWYSAISYDITVKNDSTFTVREKQTYQFVGSYHKGLRTIPYNKISAITDIKVYDADTGQPLLYSSGTLDKTVPSSWGRYTYYSSNGMMNIEWYYDIADTAHSWIIEYTVHGGVSFLKDHDELYWNLFTDYDVPVNLVGAIVHIPTNVSQSSDLSARMYRSYENGTGGRGTEEIVDNQTFKFTASAVFPKEAVTIAAGWPKGLVSQAAFWKDWFSIHASKIAMGIIILLTLLLGFGYWYRKERYSQGRGNIIAQYEPPQNLRPAMAEVIVKERISSKAWAATVIDLAVRGYVTIEEESPSAWPKIISYIALGASSLFFIFIFAFLVGISSQTNSGPEKWIILVFLLPLVGWFRFAGKVRKGDLLVPKDYIVKQVKSYDSDPELEDYEKKFLDTILIGAKFSTKEMRKNPTRSRVLYLKMKSLENDLYKETETDIKVFEKPISGEKVKDILLMFLFVALAVVFFSSLIGQPIIPEPLNMFVVLGICVLGLFLFVKFEARLNKEGQILKEEWLGFKLYLQTAERYRMQNLTPETFQKYLPYAIIFGVEKQWGKAFESINIPPPSWYAGAYVGGTSFGSGVSGAPSFSASAFSSSFSSSFVSAFSSSGGGGGASGGGGGAGGGGGGGGGGAS</sequence>
<evidence type="ECO:0000259" key="5">
    <source>
        <dbReference type="Pfam" id="PF20990"/>
    </source>
</evidence>
<keyword evidence="2" id="KW-1133">Transmembrane helix</keyword>
<feature type="region of interest" description="Disordered" evidence="1">
    <location>
        <begin position="639"/>
        <end position="662"/>
    </location>
</feature>
<dbReference type="InterPro" id="IPR048389">
    <property type="entry name" value="YciQ-like_C"/>
</dbReference>
<dbReference type="STRING" id="1802312.A3C06_01285"/>
<dbReference type="EMBL" id="MHRQ01000016">
    <property type="protein sequence ID" value="OHA26761.1"/>
    <property type="molecule type" value="Genomic_DNA"/>
</dbReference>
<comment type="caution">
    <text evidence="6">The sequence shown here is derived from an EMBL/GenBank/DDBJ whole genome shotgun (WGS) entry which is preliminary data.</text>
</comment>
<protein>
    <recommendedName>
        <fullName evidence="8">DUF2207 domain-containing protein</fullName>
    </recommendedName>
</protein>
<organism evidence="6 7">
    <name type="scientific">Candidatus Taylorbacteria bacterium RIFCSPHIGHO2_02_FULL_46_13</name>
    <dbReference type="NCBI Taxonomy" id="1802312"/>
    <lineage>
        <taxon>Bacteria</taxon>
        <taxon>Candidatus Tayloriibacteriota</taxon>
    </lineage>
</organism>
<feature type="transmembrane region" description="Helical" evidence="2">
    <location>
        <begin position="511"/>
        <end position="530"/>
    </location>
</feature>
<feature type="domain" description="DUF2207" evidence="4">
    <location>
        <begin position="41"/>
        <end position="232"/>
    </location>
</feature>
<dbReference type="Pfam" id="PF09972">
    <property type="entry name" value="DUF2207"/>
    <property type="match status" value="1"/>
</dbReference>
<feature type="chain" id="PRO_5009583712" description="DUF2207 domain-containing protein" evidence="3">
    <location>
        <begin position="31"/>
        <end position="662"/>
    </location>
</feature>
<evidence type="ECO:0000256" key="2">
    <source>
        <dbReference type="SAM" id="Phobius"/>
    </source>
</evidence>
<feature type="transmembrane region" description="Helical" evidence="2">
    <location>
        <begin position="372"/>
        <end position="389"/>
    </location>
</feature>
<feature type="signal peptide" evidence="3">
    <location>
        <begin position="1"/>
        <end position="30"/>
    </location>
</feature>